<accession>A0A369CBH5</accession>
<dbReference type="RefSeq" id="WP_114279535.1">
    <property type="nucleotide sequence ID" value="NZ_QPJY01000003.1"/>
</dbReference>
<evidence type="ECO:0000259" key="6">
    <source>
        <dbReference type="Pfam" id="PF12698"/>
    </source>
</evidence>
<dbReference type="GO" id="GO:0005886">
    <property type="term" value="C:plasma membrane"/>
    <property type="evidence" value="ECO:0007669"/>
    <property type="project" value="UniProtKB-SubCell"/>
</dbReference>
<name>A0A369CBH5_9GAMM</name>
<feature type="transmembrane region" description="Helical" evidence="5">
    <location>
        <begin position="227"/>
        <end position="245"/>
    </location>
</feature>
<sequence>MMVFTLAAHELRRLFLSPLAWAVLAVVQFILAWMFLAQIELFMQWQPRLQQLDSPRGLTDIVAVPLLGNTAIVLLLVVPLLTMRLISDERRGRTLSLLISAPLTMTEIVLGKYLGLLAFLGIMLALIAAMPLSLLLGGGLDFGLLAAGLLGLALLLASFAALGLFMSALTSQPTVAAVSTFGALLLLWILDWAGGLAESGESAVLRGLSLLRHYESLLTGAVDSRDLAYFALFILAFLVLSIRRLDSDRLQN</sequence>
<comment type="subcellular location">
    <subcellularLocation>
        <location evidence="1">Membrane</location>
        <topology evidence="1">Multi-pass membrane protein</topology>
    </subcellularLocation>
</comment>
<dbReference type="OrthoDB" id="9794512at2"/>
<evidence type="ECO:0000256" key="3">
    <source>
        <dbReference type="ARBA" id="ARBA00022989"/>
    </source>
</evidence>
<feature type="transmembrane region" description="Helical" evidence="5">
    <location>
        <begin position="61"/>
        <end position="83"/>
    </location>
</feature>
<evidence type="ECO:0000313" key="8">
    <source>
        <dbReference type="Proteomes" id="UP000252707"/>
    </source>
</evidence>
<evidence type="ECO:0000256" key="2">
    <source>
        <dbReference type="ARBA" id="ARBA00022692"/>
    </source>
</evidence>
<dbReference type="GO" id="GO:0140359">
    <property type="term" value="F:ABC-type transporter activity"/>
    <property type="evidence" value="ECO:0007669"/>
    <property type="project" value="InterPro"/>
</dbReference>
<organism evidence="7 8">
    <name type="scientific">Thioalbus denitrificans</name>
    <dbReference type="NCBI Taxonomy" id="547122"/>
    <lineage>
        <taxon>Bacteria</taxon>
        <taxon>Pseudomonadati</taxon>
        <taxon>Pseudomonadota</taxon>
        <taxon>Gammaproteobacteria</taxon>
        <taxon>Chromatiales</taxon>
        <taxon>Ectothiorhodospiraceae</taxon>
        <taxon>Thioalbus</taxon>
    </lineage>
</organism>
<keyword evidence="4 5" id="KW-0472">Membrane</keyword>
<dbReference type="Pfam" id="PF12698">
    <property type="entry name" value="ABC2_membrane_3"/>
    <property type="match status" value="1"/>
</dbReference>
<feature type="transmembrane region" description="Helical" evidence="5">
    <location>
        <begin position="142"/>
        <end position="166"/>
    </location>
</feature>
<keyword evidence="3 5" id="KW-1133">Transmembrane helix</keyword>
<evidence type="ECO:0000256" key="4">
    <source>
        <dbReference type="ARBA" id="ARBA00023136"/>
    </source>
</evidence>
<evidence type="ECO:0000256" key="5">
    <source>
        <dbReference type="SAM" id="Phobius"/>
    </source>
</evidence>
<comment type="caution">
    <text evidence="7">The sequence shown here is derived from an EMBL/GenBank/DDBJ whole genome shotgun (WGS) entry which is preliminary data.</text>
</comment>
<reference evidence="7 8" key="1">
    <citation type="submission" date="2018-07" db="EMBL/GenBank/DDBJ databases">
        <title>Genomic Encyclopedia of Type Strains, Phase IV (KMG-IV): sequencing the most valuable type-strain genomes for metagenomic binning, comparative biology and taxonomic classification.</title>
        <authorList>
            <person name="Goeker M."/>
        </authorList>
    </citation>
    <scope>NUCLEOTIDE SEQUENCE [LARGE SCALE GENOMIC DNA]</scope>
    <source>
        <strain evidence="7 8">DSM 26407</strain>
    </source>
</reference>
<protein>
    <submittedName>
        <fullName evidence="7">ABC-2 type transport system permease protein</fullName>
    </submittedName>
</protein>
<keyword evidence="2 5" id="KW-0812">Transmembrane</keyword>
<feature type="transmembrane region" description="Helical" evidence="5">
    <location>
        <begin position="113"/>
        <end position="136"/>
    </location>
</feature>
<keyword evidence="8" id="KW-1185">Reference proteome</keyword>
<evidence type="ECO:0000256" key="1">
    <source>
        <dbReference type="ARBA" id="ARBA00004141"/>
    </source>
</evidence>
<dbReference type="Proteomes" id="UP000252707">
    <property type="component" value="Unassembled WGS sequence"/>
</dbReference>
<dbReference type="EMBL" id="QPJY01000003">
    <property type="protein sequence ID" value="RCX31372.1"/>
    <property type="molecule type" value="Genomic_DNA"/>
</dbReference>
<gene>
    <name evidence="7" type="ORF">DFQ59_103340</name>
</gene>
<dbReference type="InterPro" id="IPR013525">
    <property type="entry name" value="ABC2_TM"/>
</dbReference>
<evidence type="ECO:0000313" key="7">
    <source>
        <dbReference type="EMBL" id="RCX31372.1"/>
    </source>
</evidence>
<feature type="domain" description="ABC-2 type transporter transmembrane" evidence="6">
    <location>
        <begin position="66"/>
        <end position="187"/>
    </location>
</feature>
<proteinExistence type="predicted"/>
<feature type="transmembrane region" description="Helical" evidence="5">
    <location>
        <begin position="173"/>
        <end position="190"/>
    </location>
</feature>
<dbReference type="PANTHER" id="PTHR43471">
    <property type="entry name" value="ABC TRANSPORTER PERMEASE"/>
    <property type="match status" value="1"/>
</dbReference>
<dbReference type="AlphaFoldDB" id="A0A369CBH5"/>